<dbReference type="InterPro" id="IPR011856">
    <property type="entry name" value="tRNA_endonuc-like_dom_sf"/>
</dbReference>
<dbReference type="KEGG" id="dau:Daud_0666"/>
<keyword evidence="4" id="KW-1185">Reference proteome</keyword>
<dbReference type="PANTHER" id="PTHR34039">
    <property type="entry name" value="UPF0102 PROTEIN YRAN"/>
    <property type="match status" value="1"/>
</dbReference>
<dbReference type="NCBIfam" id="TIGR00252">
    <property type="entry name" value="YraN family protein"/>
    <property type="match status" value="1"/>
</dbReference>
<dbReference type="AlphaFoldDB" id="B1I2N7"/>
<dbReference type="HAMAP" id="MF_00048">
    <property type="entry name" value="UPF0102"/>
    <property type="match status" value="1"/>
</dbReference>
<accession>B1I2N7</accession>
<organism evidence="3 4">
    <name type="scientific">Desulforudis audaxviator (strain MP104C)</name>
    <dbReference type="NCBI Taxonomy" id="477974"/>
    <lineage>
        <taxon>Bacteria</taxon>
        <taxon>Bacillati</taxon>
        <taxon>Bacillota</taxon>
        <taxon>Clostridia</taxon>
        <taxon>Thermoanaerobacterales</taxon>
        <taxon>Candidatus Desulforudaceae</taxon>
        <taxon>Candidatus Desulforudis</taxon>
    </lineage>
</organism>
<sequence>MDRQLLGRKAEALAVAHLRKQGLRIEERNFRCRLGEIDLVARDGATLVFVEVRSRTSAEFGLPEESVGHRKQQRLRRIAQVYLQGRGETTIRFDVVSVRFDRQGNLQRIEHIPQAF</sequence>
<dbReference type="Pfam" id="PF02021">
    <property type="entry name" value="UPF0102"/>
    <property type="match status" value="1"/>
</dbReference>
<dbReference type="SUPFAM" id="SSF52980">
    <property type="entry name" value="Restriction endonuclease-like"/>
    <property type="match status" value="1"/>
</dbReference>
<evidence type="ECO:0000256" key="1">
    <source>
        <dbReference type="ARBA" id="ARBA00006738"/>
    </source>
</evidence>
<reference evidence="3 4" key="2">
    <citation type="journal article" date="2008" name="Science">
        <title>Environmental genomics reveals a single-species ecosystem deep within Earth.</title>
        <authorList>
            <person name="Chivian D."/>
            <person name="Brodie E.L."/>
            <person name="Alm E.J."/>
            <person name="Culley D.E."/>
            <person name="Dehal P.S."/>
            <person name="Desantis T.Z."/>
            <person name="Gihring T.M."/>
            <person name="Lapidus A."/>
            <person name="Lin L.H."/>
            <person name="Lowry S.R."/>
            <person name="Moser D.P."/>
            <person name="Richardson P.M."/>
            <person name="Southam G."/>
            <person name="Wanger G."/>
            <person name="Pratt L.M."/>
            <person name="Andersen G.L."/>
            <person name="Hazen T.C."/>
            <person name="Brockman F.J."/>
            <person name="Arkin A.P."/>
            <person name="Onstott T.C."/>
        </authorList>
    </citation>
    <scope>NUCLEOTIDE SEQUENCE [LARGE SCALE GENOMIC DNA]</scope>
    <source>
        <strain evidence="3 4">MP104C</strain>
    </source>
</reference>
<dbReference type="eggNOG" id="COG0792">
    <property type="taxonomic scope" value="Bacteria"/>
</dbReference>
<comment type="similarity">
    <text evidence="1 2">Belongs to the UPF0102 family.</text>
</comment>
<dbReference type="InterPro" id="IPR003509">
    <property type="entry name" value="UPF0102_YraN-like"/>
</dbReference>
<name>B1I2N7_DESAP</name>
<gene>
    <name evidence="3" type="ordered locus">Daud_0666</name>
</gene>
<evidence type="ECO:0000313" key="4">
    <source>
        <dbReference type="Proteomes" id="UP000008544"/>
    </source>
</evidence>
<dbReference type="CDD" id="cd20736">
    <property type="entry name" value="PoNe_Nuclease"/>
    <property type="match status" value="1"/>
</dbReference>
<dbReference type="NCBIfam" id="NF009154">
    <property type="entry name" value="PRK12497.3-3"/>
    <property type="match status" value="1"/>
</dbReference>
<dbReference type="Gene3D" id="3.40.1350.10">
    <property type="match status" value="1"/>
</dbReference>
<dbReference type="HOGENOM" id="CLU_115353_2_3_9"/>
<dbReference type="Proteomes" id="UP000008544">
    <property type="component" value="Chromosome"/>
</dbReference>
<proteinExistence type="inferred from homology"/>
<dbReference type="InterPro" id="IPR011335">
    <property type="entry name" value="Restrct_endonuc-II-like"/>
</dbReference>
<evidence type="ECO:0000313" key="3">
    <source>
        <dbReference type="EMBL" id="ACA59200.1"/>
    </source>
</evidence>
<protein>
    <recommendedName>
        <fullName evidence="2">UPF0102 protein Daud_0666</fullName>
    </recommendedName>
</protein>
<dbReference type="PANTHER" id="PTHR34039:SF1">
    <property type="entry name" value="UPF0102 PROTEIN YRAN"/>
    <property type="match status" value="1"/>
</dbReference>
<evidence type="ECO:0000256" key="2">
    <source>
        <dbReference type="HAMAP-Rule" id="MF_00048"/>
    </source>
</evidence>
<dbReference type="STRING" id="477974.Daud_0666"/>
<dbReference type="NCBIfam" id="NF009150">
    <property type="entry name" value="PRK12497.1-3"/>
    <property type="match status" value="1"/>
</dbReference>
<dbReference type="GO" id="GO:0003676">
    <property type="term" value="F:nucleic acid binding"/>
    <property type="evidence" value="ECO:0007669"/>
    <property type="project" value="InterPro"/>
</dbReference>
<reference evidence="4" key="1">
    <citation type="submission" date="2007-10" db="EMBL/GenBank/DDBJ databases">
        <title>Complete sequence of chromosome of Desulforudis audaxviator MP104C.</title>
        <authorList>
            <person name="Copeland A."/>
            <person name="Lucas S."/>
            <person name="Lapidus A."/>
            <person name="Barry K."/>
            <person name="Glavina del Rio T."/>
            <person name="Dalin E."/>
            <person name="Tice H."/>
            <person name="Bruce D."/>
            <person name="Pitluck S."/>
            <person name="Lowry S.R."/>
            <person name="Larimer F."/>
            <person name="Land M.L."/>
            <person name="Hauser L."/>
            <person name="Kyrpides N."/>
            <person name="Ivanova N.N."/>
            <person name="Richardson P."/>
        </authorList>
    </citation>
    <scope>NUCLEOTIDE SEQUENCE [LARGE SCALE GENOMIC DNA]</scope>
    <source>
        <strain evidence="4">MP104C</strain>
    </source>
</reference>
<dbReference type="EMBL" id="CP000860">
    <property type="protein sequence ID" value="ACA59200.1"/>
    <property type="molecule type" value="Genomic_DNA"/>
</dbReference>
<dbReference type="RefSeq" id="WP_012301788.1">
    <property type="nucleotide sequence ID" value="NC_010424.1"/>
</dbReference>